<dbReference type="STRING" id="326474.AWB65_04222"/>
<feature type="transmembrane region" description="Helical" evidence="5">
    <location>
        <begin position="385"/>
        <end position="416"/>
    </location>
</feature>
<dbReference type="PANTHER" id="PTHR11814">
    <property type="entry name" value="SULFATE TRANSPORTER"/>
    <property type="match status" value="1"/>
</dbReference>
<evidence type="ECO:0000259" key="6">
    <source>
        <dbReference type="Pfam" id="PF00916"/>
    </source>
</evidence>
<dbReference type="OrthoDB" id="9769739at2"/>
<feature type="transmembrane region" description="Helical" evidence="5">
    <location>
        <begin position="40"/>
        <end position="61"/>
    </location>
</feature>
<feature type="transmembrane region" description="Helical" evidence="5">
    <location>
        <begin position="159"/>
        <end position="178"/>
    </location>
</feature>
<dbReference type="GO" id="GO:0055085">
    <property type="term" value="P:transmembrane transport"/>
    <property type="evidence" value="ECO:0007669"/>
    <property type="project" value="InterPro"/>
</dbReference>
<feature type="transmembrane region" description="Helical" evidence="5">
    <location>
        <begin position="67"/>
        <end position="97"/>
    </location>
</feature>
<dbReference type="InterPro" id="IPR001902">
    <property type="entry name" value="SLC26A/SulP_fam"/>
</dbReference>
<evidence type="ECO:0000256" key="2">
    <source>
        <dbReference type="ARBA" id="ARBA00022692"/>
    </source>
</evidence>
<feature type="transmembrane region" description="Helical" evidence="5">
    <location>
        <begin position="190"/>
        <end position="211"/>
    </location>
</feature>
<name>A0A158I4K3_9BURK</name>
<evidence type="ECO:0000256" key="3">
    <source>
        <dbReference type="ARBA" id="ARBA00022989"/>
    </source>
</evidence>
<dbReference type="GO" id="GO:0016020">
    <property type="term" value="C:membrane"/>
    <property type="evidence" value="ECO:0007669"/>
    <property type="project" value="UniProtKB-SubCell"/>
</dbReference>
<keyword evidence="4 5" id="KW-0472">Membrane</keyword>
<organism evidence="7 8">
    <name type="scientific">Caballeronia humi</name>
    <dbReference type="NCBI Taxonomy" id="326474"/>
    <lineage>
        <taxon>Bacteria</taxon>
        <taxon>Pseudomonadati</taxon>
        <taxon>Pseudomonadota</taxon>
        <taxon>Betaproteobacteria</taxon>
        <taxon>Burkholderiales</taxon>
        <taxon>Burkholderiaceae</taxon>
        <taxon>Caballeronia</taxon>
    </lineage>
</organism>
<dbReference type="Pfam" id="PF00916">
    <property type="entry name" value="Sulfate_transp"/>
    <property type="match status" value="1"/>
</dbReference>
<feature type="transmembrane region" description="Helical" evidence="5">
    <location>
        <begin position="254"/>
        <end position="276"/>
    </location>
</feature>
<dbReference type="AlphaFoldDB" id="A0A158I4K3"/>
<feature type="domain" description="SLC26A/SulP transporter" evidence="6">
    <location>
        <begin position="11"/>
        <end position="374"/>
    </location>
</feature>
<evidence type="ECO:0000313" key="7">
    <source>
        <dbReference type="EMBL" id="SAL51528.1"/>
    </source>
</evidence>
<evidence type="ECO:0000256" key="1">
    <source>
        <dbReference type="ARBA" id="ARBA00004141"/>
    </source>
</evidence>
<protein>
    <submittedName>
        <fullName evidence="7">Sulfate transporter</fullName>
    </submittedName>
</protein>
<dbReference type="Proteomes" id="UP000054977">
    <property type="component" value="Unassembled WGS sequence"/>
</dbReference>
<feature type="transmembrane region" description="Helical" evidence="5">
    <location>
        <begin position="335"/>
        <end position="364"/>
    </location>
</feature>
<evidence type="ECO:0000256" key="5">
    <source>
        <dbReference type="SAM" id="Phobius"/>
    </source>
</evidence>
<keyword evidence="3 5" id="KW-1133">Transmembrane helix</keyword>
<dbReference type="EMBL" id="FCNW02000025">
    <property type="protein sequence ID" value="SAL51528.1"/>
    <property type="molecule type" value="Genomic_DNA"/>
</dbReference>
<evidence type="ECO:0000313" key="8">
    <source>
        <dbReference type="Proteomes" id="UP000054977"/>
    </source>
</evidence>
<dbReference type="InterPro" id="IPR011547">
    <property type="entry name" value="SLC26A/SulP_dom"/>
</dbReference>
<keyword evidence="8" id="KW-1185">Reference proteome</keyword>
<feature type="transmembrane region" description="Helical" evidence="5">
    <location>
        <begin position="14"/>
        <end position="33"/>
    </location>
</feature>
<gene>
    <name evidence="7" type="ORF">AWB65_04222</name>
</gene>
<comment type="caution">
    <text evidence="7">The sequence shown here is derived from an EMBL/GenBank/DDBJ whole genome shotgun (WGS) entry which is preliminary data.</text>
</comment>
<evidence type="ECO:0000256" key="4">
    <source>
        <dbReference type="ARBA" id="ARBA00023136"/>
    </source>
</evidence>
<keyword evidence="2 5" id="KW-0812">Transmembrane</keyword>
<feature type="transmembrane region" description="Helical" evidence="5">
    <location>
        <begin position="109"/>
        <end position="131"/>
    </location>
</feature>
<proteinExistence type="predicted"/>
<reference evidence="7" key="1">
    <citation type="submission" date="2016-01" db="EMBL/GenBank/DDBJ databases">
        <authorList>
            <person name="Peeters C."/>
        </authorList>
    </citation>
    <scope>NUCLEOTIDE SEQUENCE [LARGE SCALE GENOMIC DNA]</scope>
    <source>
        <strain evidence="7">LMG 22934</strain>
    </source>
</reference>
<feature type="transmembrane region" description="Helical" evidence="5">
    <location>
        <begin position="297"/>
        <end position="315"/>
    </location>
</feature>
<sequence>MNLRETFATFPRDMFAGTVVFLVAMPLCLGIANASGVDPFAGLLSGIIGGLVVALLSGSHLSVSGPAAGLIVIVVDGIARLGSFSAFLLAVLLSGAIQFGFGMLKAGRFAAYVPSSVIKGMLAAIGLLLIIKQVPLAAGFANDGNALASPGVGTLDTPFGAMSIAACVIAVASLAILAGWETRALRRFSLVRATPAPLAVVALGIGATLLLDFASPGFAPPAEHRVALPSLASFAALSAALELPNFAQLVNPDVWRLAMALAIVASLETLLSLEAVEQLDPKKRAAHPDRELKAQGIGNMMAGALGALPITSVIVRSSANVHAGAQSRWASFVHGVLLLASVFALASVINLIPLACLAAILIFTGLKLAKPSLFAAVAKQGFERFAPFIVTIAGVLLTDLLIGIVLGIACSVALAIHANLQRPITIAQHDDHFLLSFRKDVSFLGKVALKHHLRQIPDNATVIVDATRADFIDPDVRELIDAFVDAAPARGIHVECRQLERATRERPSMRERLPFFGRSVAK</sequence>
<comment type="subcellular location">
    <subcellularLocation>
        <location evidence="1">Membrane</location>
        <topology evidence="1">Multi-pass membrane protein</topology>
    </subcellularLocation>
</comment>
<dbReference type="RefSeq" id="WP_087668994.1">
    <property type="nucleotide sequence ID" value="NZ_FCNW02000025.1"/>
</dbReference>
<accession>A0A158I4K3</accession>